<gene>
    <name evidence="6" type="ORF">PACLA_8A076255</name>
</gene>
<comment type="cofactor">
    <cofactor evidence="1">
        <name>thiamine diphosphate</name>
        <dbReference type="ChEBI" id="CHEBI:58937"/>
    </cofactor>
</comment>
<dbReference type="CDD" id="cd02000">
    <property type="entry name" value="TPP_E1_PDC_ADC_BCADC"/>
    <property type="match status" value="1"/>
</dbReference>
<reference evidence="6" key="1">
    <citation type="submission" date="2020-04" db="EMBL/GenBank/DDBJ databases">
        <authorList>
            <person name="Alioto T."/>
            <person name="Alioto T."/>
            <person name="Gomez Garrido J."/>
        </authorList>
    </citation>
    <scope>NUCLEOTIDE SEQUENCE</scope>
    <source>
        <strain evidence="6">A484AB</strain>
    </source>
</reference>
<name>A0A6S7K7Y7_PARCT</name>
<evidence type="ECO:0000256" key="2">
    <source>
        <dbReference type="ARBA" id="ARBA00022946"/>
    </source>
</evidence>
<evidence type="ECO:0000256" key="1">
    <source>
        <dbReference type="ARBA" id="ARBA00001964"/>
    </source>
</evidence>
<keyword evidence="7" id="KW-1185">Reference proteome</keyword>
<dbReference type="PANTHER" id="PTHR11516">
    <property type="entry name" value="PYRUVATE DEHYDROGENASE E1 COMPONENT, ALPHA SUBUNIT BACTERIAL AND ORGANELLAR"/>
    <property type="match status" value="1"/>
</dbReference>
<dbReference type="PANTHER" id="PTHR11516:SF60">
    <property type="entry name" value="PYRUVATE DEHYDROGENASE E1 COMPONENT SUBUNIT ALPHA"/>
    <property type="match status" value="1"/>
</dbReference>
<organism evidence="6 7">
    <name type="scientific">Paramuricea clavata</name>
    <name type="common">Red gorgonian</name>
    <name type="synonym">Violescent sea-whip</name>
    <dbReference type="NCBI Taxonomy" id="317549"/>
    <lineage>
        <taxon>Eukaryota</taxon>
        <taxon>Metazoa</taxon>
        <taxon>Cnidaria</taxon>
        <taxon>Anthozoa</taxon>
        <taxon>Octocorallia</taxon>
        <taxon>Malacalcyonacea</taxon>
        <taxon>Plexauridae</taxon>
        <taxon>Paramuricea</taxon>
    </lineage>
</organism>
<dbReference type="Gene3D" id="3.40.50.970">
    <property type="match status" value="1"/>
</dbReference>
<dbReference type="Pfam" id="PF00676">
    <property type="entry name" value="E1_dh"/>
    <property type="match status" value="1"/>
</dbReference>
<dbReference type="InterPro" id="IPR001017">
    <property type="entry name" value="DH_E1"/>
</dbReference>
<evidence type="ECO:0000259" key="5">
    <source>
        <dbReference type="Pfam" id="PF00676"/>
    </source>
</evidence>
<dbReference type="InterPro" id="IPR050642">
    <property type="entry name" value="PDH_E1_Alpha_Subunit"/>
</dbReference>
<accession>A0A6S7K7Y7</accession>
<evidence type="ECO:0000256" key="3">
    <source>
        <dbReference type="ARBA" id="ARBA00023002"/>
    </source>
</evidence>
<dbReference type="GO" id="GO:0004739">
    <property type="term" value="F:pyruvate dehydrogenase (acetyl-transferring) activity"/>
    <property type="evidence" value="ECO:0007669"/>
    <property type="project" value="TreeGrafter"/>
</dbReference>
<proteinExistence type="predicted"/>
<dbReference type="OrthoDB" id="10256198at2759"/>
<dbReference type="GO" id="GO:0006086">
    <property type="term" value="P:pyruvate decarboxylation to acetyl-CoA"/>
    <property type="evidence" value="ECO:0007669"/>
    <property type="project" value="TreeGrafter"/>
</dbReference>
<dbReference type="SUPFAM" id="SSF52518">
    <property type="entry name" value="Thiamin diphosphate-binding fold (THDP-binding)"/>
    <property type="match status" value="1"/>
</dbReference>
<keyword evidence="4" id="KW-0786">Thiamine pyrophosphate</keyword>
<evidence type="ECO:0000313" key="7">
    <source>
        <dbReference type="Proteomes" id="UP001152795"/>
    </source>
</evidence>
<keyword evidence="2" id="KW-0809">Transit peptide</keyword>
<evidence type="ECO:0000313" key="6">
    <source>
        <dbReference type="EMBL" id="CAB4037990.1"/>
    </source>
</evidence>
<keyword evidence="3" id="KW-0560">Oxidoreductase</keyword>
<comment type="caution">
    <text evidence="6">The sequence shown here is derived from an EMBL/GenBank/DDBJ whole genome shotgun (WGS) entry which is preliminary data.</text>
</comment>
<keyword evidence="6" id="KW-0670">Pyruvate</keyword>
<sequence>MHMYGHEFYGGNGIVGAQVPLGAGVAFAHKYRNNEKICLTLYGDGAANQGQLFETFNMAKLWDLPCVFICENNQYGMGTAANRASAVTDFYTRGDFVPGIQVDGMDILAVREATKFTADHARSGKGPILMECVTYRYYGHSMSDPGVSYRSRDEIQSVRKTQDPIAGLKERLLGADLVTADDIKVGQLVKLYL</sequence>
<evidence type="ECO:0000256" key="4">
    <source>
        <dbReference type="ARBA" id="ARBA00023052"/>
    </source>
</evidence>
<protein>
    <submittedName>
        <fullName evidence="6">Probable pyruvate dehydrogenase E1 component subunit alpha, mitochondrial</fullName>
    </submittedName>
</protein>
<dbReference type="Proteomes" id="UP001152795">
    <property type="component" value="Unassembled WGS sequence"/>
</dbReference>
<dbReference type="AlphaFoldDB" id="A0A6S7K7Y7"/>
<feature type="domain" description="Dehydrogenase E1 component" evidence="5">
    <location>
        <begin position="5"/>
        <end position="182"/>
    </location>
</feature>
<dbReference type="InterPro" id="IPR029061">
    <property type="entry name" value="THDP-binding"/>
</dbReference>
<dbReference type="EMBL" id="CACRXK020023685">
    <property type="protein sequence ID" value="CAB4037990.1"/>
    <property type="molecule type" value="Genomic_DNA"/>
</dbReference>